<feature type="binding site" evidence="2">
    <location>
        <position position="89"/>
    </location>
    <ligand>
        <name>a divalent metal cation</name>
        <dbReference type="ChEBI" id="CHEBI:60240"/>
        <label>1</label>
    </ligand>
</feature>
<dbReference type="InterPro" id="IPR001130">
    <property type="entry name" value="TatD-like"/>
</dbReference>
<dbReference type="RefSeq" id="WP_062422252.1">
    <property type="nucleotide sequence ID" value="NZ_BBYA01000010.1"/>
</dbReference>
<organism evidence="3 4">
    <name type="scientific">Leptolinea tardivitalis</name>
    <dbReference type="NCBI Taxonomy" id="229920"/>
    <lineage>
        <taxon>Bacteria</taxon>
        <taxon>Bacillati</taxon>
        <taxon>Chloroflexota</taxon>
        <taxon>Anaerolineae</taxon>
        <taxon>Anaerolineales</taxon>
        <taxon>Anaerolineaceae</taxon>
        <taxon>Leptolinea</taxon>
    </lineage>
</organism>
<dbReference type="InterPro" id="IPR018228">
    <property type="entry name" value="DNase_TatD-rel_CS"/>
</dbReference>
<accession>A0A0P6XGZ0</accession>
<dbReference type="PANTHER" id="PTHR46124:SF2">
    <property type="entry name" value="D-AMINOACYL-TRNA DEACYLASE"/>
    <property type="match status" value="1"/>
</dbReference>
<evidence type="ECO:0000313" key="4">
    <source>
        <dbReference type="Proteomes" id="UP000050430"/>
    </source>
</evidence>
<dbReference type="OrthoDB" id="9810005at2"/>
<keyword evidence="1" id="KW-0378">Hydrolase</keyword>
<feature type="binding site" evidence="2">
    <location>
        <position position="149"/>
    </location>
    <ligand>
        <name>a divalent metal cation</name>
        <dbReference type="ChEBI" id="CHEBI:60240"/>
        <label>2</label>
    </ligand>
</feature>
<dbReference type="STRING" id="229920.ADM99_14555"/>
<feature type="binding site" evidence="2">
    <location>
        <position position="126"/>
    </location>
    <ligand>
        <name>a divalent metal cation</name>
        <dbReference type="ChEBI" id="CHEBI:60240"/>
        <label>2</label>
    </ligand>
</feature>
<feature type="binding site" evidence="2">
    <location>
        <position position="11"/>
    </location>
    <ligand>
        <name>a divalent metal cation</name>
        <dbReference type="ChEBI" id="CHEBI:60240"/>
        <label>1</label>
    </ligand>
</feature>
<keyword evidence="2" id="KW-0479">Metal-binding</keyword>
<dbReference type="PANTHER" id="PTHR46124">
    <property type="entry name" value="D-AMINOACYL-TRNA DEACYLASE"/>
    <property type="match status" value="1"/>
</dbReference>
<dbReference type="CDD" id="cd01310">
    <property type="entry name" value="TatD_DNAse"/>
    <property type="match status" value="1"/>
</dbReference>
<name>A0A0P6XGZ0_9CHLR</name>
<dbReference type="Pfam" id="PF01026">
    <property type="entry name" value="TatD_DNase"/>
    <property type="match status" value="1"/>
</dbReference>
<evidence type="ECO:0008006" key="5">
    <source>
        <dbReference type="Google" id="ProtNLM"/>
    </source>
</evidence>
<dbReference type="Proteomes" id="UP000050430">
    <property type="component" value="Unassembled WGS sequence"/>
</dbReference>
<dbReference type="SUPFAM" id="SSF51556">
    <property type="entry name" value="Metallo-dependent hydrolases"/>
    <property type="match status" value="1"/>
</dbReference>
<feature type="binding site" evidence="2">
    <location>
        <position position="197"/>
    </location>
    <ligand>
        <name>a divalent metal cation</name>
        <dbReference type="ChEBI" id="CHEBI:60240"/>
        <label>1</label>
    </ligand>
</feature>
<dbReference type="PROSITE" id="PS01137">
    <property type="entry name" value="TATD_1"/>
    <property type="match status" value="1"/>
</dbReference>
<dbReference type="PATRIC" id="fig|229920.5.peg.262"/>
<proteinExistence type="predicted"/>
<keyword evidence="4" id="KW-1185">Reference proteome</keyword>
<dbReference type="PIRSF" id="PIRSF005902">
    <property type="entry name" value="DNase_TatD"/>
    <property type="match status" value="1"/>
</dbReference>
<feature type="binding site" evidence="2">
    <location>
        <position position="9"/>
    </location>
    <ligand>
        <name>a divalent metal cation</name>
        <dbReference type="ChEBI" id="CHEBI:60240"/>
        <label>1</label>
    </ligand>
</feature>
<evidence type="ECO:0000313" key="3">
    <source>
        <dbReference type="EMBL" id="KPL70374.1"/>
    </source>
</evidence>
<protein>
    <recommendedName>
        <fullName evidence="5">Hydrolase TatD</fullName>
    </recommendedName>
</protein>
<evidence type="ECO:0000256" key="1">
    <source>
        <dbReference type="ARBA" id="ARBA00022801"/>
    </source>
</evidence>
<reference evidence="3 4" key="1">
    <citation type="submission" date="2015-07" db="EMBL/GenBank/DDBJ databases">
        <title>Genome sequence of Leptolinea tardivitalis DSM 16556.</title>
        <authorList>
            <person name="Hemp J."/>
            <person name="Ward L.M."/>
            <person name="Pace L.A."/>
            <person name="Fischer W.W."/>
        </authorList>
    </citation>
    <scope>NUCLEOTIDE SEQUENCE [LARGE SCALE GENOMIC DNA]</scope>
    <source>
        <strain evidence="3 4">YMTK-2</strain>
    </source>
</reference>
<comment type="caution">
    <text evidence="3">The sequence shown here is derived from an EMBL/GenBank/DDBJ whole genome shotgun (WGS) entry which is preliminary data.</text>
</comment>
<dbReference type="Gene3D" id="3.20.20.140">
    <property type="entry name" value="Metal-dependent hydrolases"/>
    <property type="match status" value="1"/>
</dbReference>
<dbReference type="InterPro" id="IPR032466">
    <property type="entry name" value="Metal_Hydrolase"/>
</dbReference>
<gene>
    <name evidence="3" type="ORF">ADM99_14555</name>
</gene>
<evidence type="ECO:0000256" key="2">
    <source>
        <dbReference type="PIRSR" id="PIRSR005902-1"/>
    </source>
</evidence>
<dbReference type="GO" id="GO:0046872">
    <property type="term" value="F:metal ion binding"/>
    <property type="evidence" value="ECO:0007669"/>
    <property type="project" value="UniProtKB-KW"/>
</dbReference>
<dbReference type="GO" id="GO:0016788">
    <property type="term" value="F:hydrolase activity, acting on ester bonds"/>
    <property type="evidence" value="ECO:0007669"/>
    <property type="project" value="InterPro"/>
</dbReference>
<sequence length="249" mass="28961">MNCVLIDTHCHLDFYKNPERVAQNMEMQGGYVISMTNLPSHYVFSQPHVKPFKKVRLSLGLHPLEIERHTNREFEIFSEMVDTTSYIGEVGLDFSREWKSSSERQIRSLNFVLGLLNQKPKFVSLHSRGAEKEVLDILIDNKIQVAVFHWYSGSITTLDVILQKGFYFSINPSMIKSNQGRKIISYIPRDRILTETDGPFISIYNKPVEPTSVVDVIRFLSQQWEISYDEAMCQIYSNFKILMDKIIQK</sequence>
<dbReference type="AlphaFoldDB" id="A0A0P6XGZ0"/>
<dbReference type="EMBL" id="LGCK01000014">
    <property type="protein sequence ID" value="KPL70374.1"/>
    <property type="molecule type" value="Genomic_DNA"/>
</dbReference>